<dbReference type="Gene3D" id="1.20.1250.20">
    <property type="entry name" value="MFS general substrate transporter like domains"/>
    <property type="match status" value="1"/>
</dbReference>
<feature type="transmembrane region" description="Helical" evidence="5">
    <location>
        <begin position="207"/>
        <end position="224"/>
    </location>
</feature>
<feature type="transmembrane region" description="Helical" evidence="5">
    <location>
        <begin position="264"/>
        <end position="286"/>
    </location>
</feature>
<dbReference type="InterPro" id="IPR005828">
    <property type="entry name" value="MFS_sugar_transport-like"/>
</dbReference>
<evidence type="ECO:0000256" key="2">
    <source>
        <dbReference type="ARBA" id="ARBA00022692"/>
    </source>
</evidence>
<evidence type="ECO:0000256" key="1">
    <source>
        <dbReference type="ARBA" id="ARBA00004141"/>
    </source>
</evidence>
<dbReference type="InterPro" id="IPR020846">
    <property type="entry name" value="MFS_dom"/>
</dbReference>
<keyword evidence="8" id="KW-1185">Reference proteome</keyword>
<dbReference type="SUPFAM" id="SSF103473">
    <property type="entry name" value="MFS general substrate transporter"/>
    <property type="match status" value="1"/>
</dbReference>
<name>A0A7R8XI08_9CRUS</name>
<sequence length="353" mass="39925">MTSSRWKNDMGYGEEALRRRNRYRVVRKLRERSRSKVGSFDDALEEVGSYGRWQRLILWLIVFPACIPCGLHAFSQVFMSQIPPHRCRLSEQIENLINSSADLKLLLPLTQGGDVDRCREFDVTAETLLQALNGVAPLANETWTKTACRNGWAFNMSATPSSIVSQFELVCDKDYFPPLALALFNAGSFFGIALFGFISDWYGRRKAFFLCLLVEVVAGFGTGISPNFTAFCIARFMVGLTIPAIWQIPFIIGLEFVGAKNRGFVTVFTCFWFTLGLLMLGGMAFLSQDWKILSYVTAAPLIPFFLGYWFLPESPRWNLRQGNVDEAIETLRKIGEVNGKALTERVTSRLKVR</sequence>
<evidence type="ECO:0000256" key="3">
    <source>
        <dbReference type="ARBA" id="ARBA00022989"/>
    </source>
</evidence>
<evidence type="ECO:0000256" key="5">
    <source>
        <dbReference type="SAM" id="Phobius"/>
    </source>
</evidence>
<gene>
    <name evidence="7" type="ORF">DSTB1V02_LOCUS7615</name>
</gene>
<dbReference type="Proteomes" id="UP000677054">
    <property type="component" value="Unassembled WGS sequence"/>
</dbReference>
<feature type="non-terminal residue" evidence="7">
    <location>
        <position position="353"/>
    </location>
</feature>
<dbReference type="GO" id="GO:0016020">
    <property type="term" value="C:membrane"/>
    <property type="evidence" value="ECO:0007669"/>
    <property type="project" value="UniProtKB-SubCell"/>
</dbReference>
<keyword evidence="4 5" id="KW-0472">Membrane</keyword>
<evidence type="ECO:0000256" key="4">
    <source>
        <dbReference type="ARBA" id="ARBA00023136"/>
    </source>
</evidence>
<dbReference type="AlphaFoldDB" id="A0A7R8XI08"/>
<dbReference type="PROSITE" id="PS50850">
    <property type="entry name" value="MFS"/>
    <property type="match status" value="1"/>
</dbReference>
<reference evidence="7" key="1">
    <citation type="submission" date="2020-11" db="EMBL/GenBank/DDBJ databases">
        <authorList>
            <person name="Tran Van P."/>
        </authorList>
    </citation>
    <scope>NUCLEOTIDE SEQUENCE</scope>
</reference>
<keyword evidence="3 5" id="KW-1133">Transmembrane helix</keyword>
<evidence type="ECO:0000313" key="8">
    <source>
        <dbReference type="Proteomes" id="UP000677054"/>
    </source>
</evidence>
<proteinExistence type="predicted"/>
<dbReference type="OrthoDB" id="2544694at2759"/>
<keyword evidence="2 5" id="KW-0812">Transmembrane</keyword>
<evidence type="ECO:0000259" key="6">
    <source>
        <dbReference type="PROSITE" id="PS50850"/>
    </source>
</evidence>
<dbReference type="EMBL" id="CAJPEV010001581">
    <property type="protein sequence ID" value="CAG0893383.1"/>
    <property type="molecule type" value="Genomic_DNA"/>
</dbReference>
<feature type="transmembrane region" description="Helical" evidence="5">
    <location>
        <begin position="175"/>
        <end position="195"/>
    </location>
</feature>
<comment type="subcellular location">
    <subcellularLocation>
        <location evidence="1">Membrane</location>
        <topology evidence="1">Multi-pass membrane protein</topology>
    </subcellularLocation>
</comment>
<dbReference type="Pfam" id="PF00083">
    <property type="entry name" value="Sugar_tr"/>
    <property type="match status" value="1"/>
</dbReference>
<protein>
    <recommendedName>
        <fullName evidence="6">Major facilitator superfamily (MFS) profile domain-containing protein</fullName>
    </recommendedName>
</protein>
<dbReference type="EMBL" id="LR901098">
    <property type="protein sequence ID" value="CAD7247790.1"/>
    <property type="molecule type" value="Genomic_DNA"/>
</dbReference>
<feature type="transmembrane region" description="Helical" evidence="5">
    <location>
        <begin position="56"/>
        <end position="74"/>
    </location>
</feature>
<evidence type="ECO:0000313" key="7">
    <source>
        <dbReference type="EMBL" id="CAD7247790.1"/>
    </source>
</evidence>
<accession>A0A7R8XI08</accession>
<dbReference type="PANTHER" id="PTHR24064">
    <property type="entry name" value="SOLUTE CARRIER FAMILY 22 MEMBER"/>
    <property type="match status" value="1"/>
</dbReference>
<organism evidence="7">
    <name type="scientific">Darwinula stevensoni</name>
    <dbReference type="NCBI Taxonomy" id="69355"/>
    <lineage>
        <taxon>Eukaryota</taxon>
        <taxon>Metazoa</taxon>
        <taxon>Ecdysozoa</taxon>
        <taxon>Arthropoda</taxon>
        <taxon>Crustacea</taxon>
        <taxon>Oligostraca</taxon>
        <taxon>Ostracoda</taxon>
        <taxon>Podocopa</taxon>
        <taxon>Podocopida</taxon>
        <taxon>Darwinulocopina</taxon>
        <taxon>Darwinuloidea</taxon>
        <taxon>Darwinulidae</taxon>
        <taxon>Darwinula</taxon>
    </lineage>
</organism>
<feature type="transmembrane region" description="Helical" evidence="5">
    <location>
        <begin position="236"/>
        <end position="257"/>
    </location>
</feature>
<feature type="domain" description="Major facilitator superfamily (MFS) profile" evidence="6">
    <location>
        <begin position="126"/>
        <end position="353"/>
    </location>
</feature>
<feature type="transmembrane region" description="Helical" evidence="5">
    <location>
        <begin position="292"/>
        <end position="311"/>
    </location>
</feature>
<dbReference type="GO" id="GO:0022857">
    <property type="term" value="F:transmembrane transporter activity"/>
    <property type="evidence" value="ECO:0007669"/>
    <property type="project" value="InterPro"/>
</dbReference>
<dbReference type="InterPro" id="IPR036259">
    <property type="entry name" value="MFS_trans_sf"/>
</dbReference>